<evidence type="ECO:0000256" key="3">
    <source>
        <dbReference type="ARBA" id="ARBA00022475"/>
    </source>
</evidence>
<dbReference type="InterPro" id="IPR035906">
    <property type="entry name" value="MetI-like_sf"/>
</dbReference>
<proteinExistence type="inferred from homology"/>
<evidence type="ECO:0000313" key="10">
    <source>
        <dbReference type="Proteomes" id="UP000027632"/>
    </source>
</evidence>
<sequence length="258" mass="27778">MRTALRRLLLALGLPVVLAAVWWAVSAGSTDVYWPPLRTILETGREVWTAERITTDVVPSVLRLLIGFTAAGVLGVALGVVIGTFPRVRAVTEPVLEFLRAVPPPVLVPVIMLFAGIGDTMKVVVIVSGCVWPVLLNTVEGVRAVDSVLAETARAYGVGGLARLRHLVLPSASPQIFAGLRQALSIGVILMVISEMFAASNGLGFAVVQFQRSFAIPEMWSGILLLGLLGVLLALVFRAVERRALAWYHGLRRSRRTS</sequence>
<gene>
    <name evidence="9" type="ORF">DJ64_17055</name>
</gene>
<evidence type="ECO:0000256" key="5">
    <source>
        <dbReference type="ARBA" id="ARBA00022989"/>
    </source>
</evidence>
<feature type="transmembrane region" description="Helical" evidence="7">
    <location>
        <begin position="64"/>
        <end position="85"/>
    </location>
</feature>
<feature type="transmembrane region" description="Helical" evidence="7">
    <location>
        <begin position="106"/>
        <end position="135"/>
    </location>
</feature>
<keyword evidence="4 7" id="KW-0812">Transmembrane</keyword>
<keyword evidence="5 7" id="KW-1133">Transmembrane helix</keyword>
<keyword evidence="3" id="KW-1003">Cell membrane</keyword>
<evidence type="ECO:0000256" key="4">
    <source>
        <dbReference type="ARBA" id="ARBA00022692"/>
    </source>
</evidence>
<dbReference type="PROSITE" id="PS50928">
    <property type="entry name" value="ABC_TM1"/>
    <property type="match status" value="1"/>
</dbReference>
<evidence type="ECO:0000256" key="2">
    <source>
        <dbReference type="ARBA" id="ARBA00022448"/>
    </source>
</evidence>
<protein>
    <submittedName>
        <fullName evidence="9">Nitrate ABC transporter permease</fullName>
    </submittedName>
</protein>
<evidence type="ECO:0000256" key="7">
    <source>
        <dbReference type="RuleBase" id="RU363032"/>
    </source>
</evidence>
<dbReference type="CDD" id="cd06261">
    <property type="entry name" value="TM_PBP2"/>
    <property type="match status" value="1"/>
</dbReference>
<dbReference type="Proteomes" id="UP000027632">
    <property type="component" value="Unassembled WGS sequence"/>
</dbReference>
<dbReference type="PANTHER" id="PTHR30151:SF25">
    <property type="entry name" value="TAURINE TRANSPORT SYSTEM PERMEASE PROTEIN TAUC"/>
    <property type="match status" value="1"/>
</dbReference>
<feature type="domain" description="ABC transmembrane type-1" evidence="8">
    <location>
        <begin position="57"/>
        <end position="241"/>
    </location>
</feature>
<keyword evidence="10" id="KW-1185">Reference proteome</keyword>
<comment type="caution">
    <text evidence="9">The sequence shown here is derived from an EMBL/GenBank/DDBJ whole genome shotgun (WGS) entry which is preliminary data.</text>
</comment>
<dbReference type="InterPro" id="IPR000515">
    <property type="entry name" value="MetI-like"/>
</dbReference>
<feature type="transmembrane region" description="Helical" evidence="7">
    <location>
        <begin position="183"/>
        <end position="208"/>
    </location>
</feature>
<evidence type="ECO:0000256" key="6">
    <source>
        <dbReference type="ARBA" id="ARBA00023136"/>
    </source>
</evidence>
<keyword evidence="6 7" id="KW-0472">Membrane</keyword>
<dbReference type="Gene3D" id="1.10.3720.10">
    <property type="entry name" value="MetI-like"/>
    <property type="match status" value="1"/>
</dbReference>
<name>A0ABR4SWU4_9ACTN</name>
<organism evidence="9 10">
    <name type="scientific">Streptomyces griseorubens</name>
    <dbReference type="NCBI Taxonomy" id="66897"/>
    <lineage>
        <taxon>Bacteria</taxon>
        <taxon>Bacillati</taxon>
        <taxon>Actinomycetota</taxon>
        <taxon>Actinomycetes</taxon>
        <taxon>Kitasatosporales</taxon>
        <taxon>Streptomycetaceae</taxon>
        <taxon>Streptomyces</taxon>
        <taxon>Streptomyces althioticus group</taxon>
    </lineage>
</organism>
<dbReference type="PANTHER" id="PTHR30151">
    <property type="entry name" value="ALKANE SULFONATE ABC TRANSPORTER-RELATED, MEMBRANE SUBUNIT"/>
    <property type="match status" value="1"/>
</dbReference>
<dbReference type="Pfam" id="PF00528">
    <property type="entry name" value="BPD_transp_1"/>
    <property type="match status" value="1"/>
</dbReference>
<evidence type="ECO:0000256" key="1">
    <source>
        <dbReference type="ARBA" id="ARBA00004651"/>
    </source>
</evidence>
<reference evidence="9 10" key="1">
    <citation type="submission" date="2014-04" db="EMBL/GenBank/DDBJ databases">
        <title>Draft genome sequence of the novel Streptomyces griseorubens JSD-1 playing a role in carbon and nitrogen cycle.</title>
        <authorList>
            <consortium name="Shanghai Jiao Tong University"/>
            <person name="Feng H."/>
            <person name="Sun Y."/>
            <person name="Zhi Y."/>
            <person name="Mao L."/>
            <person name="Luo Y."/>
            <person name="Wei X."/>
            <person name="Zhou P."/>
        </authorList>
    </citation>
    <scope>NUCLEOTIDE SEQUENCE [LARGE SCALE GENOMIC DNA]</scope>
    <source>
        <strain evidence="9 10">JSD-1</strain>
    </source>
</reference>
<feature type="transmembrane region" description="Helical" evidence="7">
    <location>
        <begin position="220"/>
        <end position="240"/>
    </location>
</feature>
<dbReference type="EMBL" id="JJMG01000205">
    <property type="protein sequence ID" value="KEG39102.1"/>
    <property type="molecule type" value="Genomic_DNA"/>
</dbReference>
<accession>A0ABR4SWU4</accession>
<comment type="subcellular location">
    <subcellularLocation>
        <location evidence="1 7">Cell membrane</location>
        <topology evidence="1 7">Multi-pass membrane protein</topology>
    </subcellularLocation>
</comment>
<dbReference type="SUPFAM" id="SSF161098">
    <property type="entry name" value="MetI-like"/>
    <property type="match status" value="1"/>
</dbReference>
<comment type="similarity">
    <text evidence="7">Belongs to the binding-protein-dependent transport system permease family.</text>
</comment>
<keyword evidence="2 7" id="KW-0813">Transport</keyword>
<evidence type="ECO:0000259" key="8">
    <source>
        <dbReference type="PROSITE" id="PS50928"/>
    </source>
</evidence>
<evidence type="ECO:0000313" key="9">
    <source>
        <dbReference type="EMBL" id="KEG39102.1"/>
    </source>
</evidence>